<dbReference type="GeneID" id="95795899"/>
<keyword evidence="1" id="KW-0732">Signal</keyword>
<dbReference type="Proteomes" id="UP000565089">
    <property type="component" value="Unassembled WGS sequence"/>
</dbReference>
<sequence length="294" mass="31616">MRRLTSLFLLAFAFSVTGCTDNTCNDSICGDHNKDNSVDTRGSASPLKSAAERIKELDLGLDVDLFERTLGRENRVSTYAGDSEDFFYAGEGGKVRELTARIYRVGSFFVQVGANKAGTVVVMIIQSCDPKARLALPRQGETVVLNSTRFSEMAKDPPKRASYNIPASNPGELIEFSTPGGVDDGVGEVWGVGPACNSKWAGSGEEPMINWNGTGGHLRVPAVTHYPAIPNPTVSPWRELSRFRAGKTINLYGKASPVFDPDQFPLLPGHGTPHEIVSRLEKASSKSSPPGVGT</sequence>
<evidence type="ECO:0000313" key="2">
    <source>
        <dbReference type="EMBL" id="MBB4714043.1"/>
    </source>
</evidence>
<proteinExistence type="predicted"/>
<protein>
    <submittedName>
        <fullName evidence="2">Uncharacterized protein</fullName>
    </submittedName>
</protein>
<dbReference type="EMBL" id="JACHMS010000001">
    <property type="protein sequence ID" value="MBB4714043.1"/>
    <property type="molecule type" value="Genomic_DNA"/>
</dbReference>
<feature type="signal peptide" evidence="1">
    <location>
        <begin position="1"/>
        <end position="18"/>
    </location>
</feature>
<accession>A0A7W7DP92</accession>
<dbReference type="PROSITE" id="PS51257">
    <property type="entry name" value="PROKAR_LIPOPROTEIN"/>
    <property type="match status" value="1"/>
</dbReference>
<reference evidence="2 3" key="1">
    <citation type="submission" date="2020-08" db="EMBL/GenBank/DDBJ databases">
        <title>Sequencing the genomes of 1000 actinobacteria strains.</title>
        <authorList>
            <person name="Klenk H.-P."/>
        </authorList>
    </citation>
    <scope>NUCLEOTIDE SEQUENCE [LARGE SCALE GENOMIC DNA]</scope>
    <source>
        <strain evidence="2 3">DSM 40483</strain>
    </source>
</reference>
<dbReference type="AlphaFoldDB" id="A0A7W7DP92"/>
<organism evidence="2 3">
    <name type="scientific">Streptomyces luteogriseus</name>
    <dbReference type="NCBI Taxonomy" id="68233"/>
    <lineage>
        <taxon>Bacteria</taxon>
        <taxon>Bacillati</taxon>
        <taxon>Actinomycetota</taxon>
        <taxon>Actinomycetes</taxon>
        <taxon>Kitasatosporales</taxon>
        <taxon>Streptomycetaceae</taxon>
        <taxon>Streptomyces</taxon>
    </lineage>
</organism>
<gene>
    <name evidence="2" type="ORF">BJ965_003925</name>
</gene>
<comment type="caution">
    <text evidence="2">The sequence shown here is derived from an EMBL/GenBank/DDBJ whole genome shotgun (WGS) entry which is preliminary data.</text>
</comment>
<keyword evidence="3" id="KW-1185">Reference proteome</keyword>
<dbReference type="RefSeq" id="WP_184909835.1">
    <property type="nucleotide sequence ID" value="NZ_JACHMS010000001.1"/>
</dbReference>
<evidence type="ECO:0000256" key="1">
    <source>
        <dbReference type="SAM" id="SignalP"/>
    </source>
</evidence>
<evidence type="ECO:0000313" key="3">
    <source>
        <dbReference type="Proteomes" id="UP000565089"/>
    </source>
</evidence>
<feature type="chain" id="PRO_5038711013" evidence="1">
    <location>
        <begin position="19"/>
        <end position="294"/>
    </location>
</feature>
<name>A0A7W7DP92_9ACTN</name>